<dbReference type="RefSeq" id="WP_162847094.1">
    <property type="nucleotide sequence ID" value="NZ_RBKU01000001.1"/>
</dbReference>
<organism evidence="1 2">
    <name type="scientific">Mucilaginibacter gracilis</name>
    <dbReference type="NCBI Taxonomy" id="423350"/>
    <lineage>
        <taxon>Bacteria</taxon>
        <taxon>Pseudomonadati</taxon>
        <taxon>Bacteroidota</taxon>
        <taxon>Sphingobacteriia</taxon>
        <taxon>Sphingobacteriales</taxon>
        <taxon>Sphingobacteriaceae</taxon>
        <taxon>Mucilaginibacter</taxon>
    </lineage>
</organism>
<evidence type="ECO:0000313" key="1">
    <source>
        <dbReference type="EMBL" id="RKR83223.1"/>
    </source>
</evidence>
<sequence length="56" mass="6597">MEIHLIDALRAHEELCMISLIPFVDKEPTNEAKMIYKEMIEAQNERKLLQSQIVKN</sequence>
<protein>
    <submittedName>
        <fullName evidence="1">Uncharacterized protein</fullName>
    </submittedName>
</protein>
<gene>
    <name evidence="1" type="ORF">BDD43_3426</name>
</gene>
<name>A0A495J317_9SPHI</name>
<comment type="caution">
    <text evidence="1">The sequence shown here is derived from an EMBL/GenBank/DDBJ whole genome shotgun (WGS) entry which is preliminary data.</text>
</comment>
<keyword evidence="2" id="KW-1185">Reference proteome</keyword>
<dbReference type="AlphaFoldDB" id="A0A495J317"/>
<accession>A0A495J317</accession>
<evidence type="ECO:0000313" key="2">
    <source>
        <dbReference type="Proteomes" id="UP000268007"/>
    </source>
</evidence>
<reference evidence="1 2" key="1">
    <citation type="submission" date="2018-10" db="EMBL/GenBank/DDBJ databases">
        <title>Genomic Encyclopedia of Archaeal and Bacterial Type Strains, Phase II (KMG-II): from individual species to whole genera.</title>
        <authorList>
            <person name="Goeker M."/>
        </authorList>
    </citation>
    <scope>NUCLEOTIDE SEQUENCE [LARGE SCALE GENOMIC DNA]</scope>
    <source>
        <strain evidence="1 2">DSM 18602</strain>
    </source>
</reference>
<proteinExistence type="predicted"/>
<dbReference type="Proteomes" id="UP000268007">
    <property type="component" value="Unassembled WGS sequence"/>
</dbReference>
<dbReference type="EMBL" id="RBKU01000001">
    <property type="protein sequence ID" value="RKR83223.1"/>
    <property type="molecule type" value="Genomic_DNA"/>
</dbReference>